<accession>B6G880</accession>
<evidence type="ECO:0000256" key="1">
    <source>
        <dbReference type="SAM" id="MobiDB-lite"/>
    </source>
</evidence>
<dbReference type="HOGENOM" id="CLU_3134488_0_0_11"/>
<reference evidence="2 3" key="2">
    <citation type="submission" date="2008-10" db="EMBL/GenBank/DDBJ databases">
        <authorList>
            <person name="Fulton L."/>
            <person name="Clifton S."/>
            <person name="Fulton B."/>
            <person name="Xu J."/>
            <person name="Minx P."/>
            <person name="Pepin K.H."/>
            <person name="Johnson M."/>
            <person name="Thiruvilangam P."/>
            <person name="Bhonagiri V."/>
            <person name="Nash W.E."/>
            <person name="Mardis E.R."/>
            <person name="Wilson R.K."/>
        </authorList>
    </citation>
    <scope>NUCLEOTIDE SEQUENCE [LARGE SCALE GENOMIC DNA]</scope>
    <source>
        <strain evidence="2 3">DSM 13279</strain>
    </source>
</reference>
<dbReference type="Proteomes" id="UP000003560">
    <property type="component" value="Unassembled WGS sequence"/>
</dbReference>
<comment type="caution">
    <text evidence="2">The sequence shown here is derived from an EMBL/GenBank/DDBJ whole genome shotgun (WGS) entry which is preliminary data.</text>
</comment>
<evidence type="ECO:0000313" key="3">
    <source>
        <dbReference type="Proteomes" id="UP000003560"/>
    </source>
</evidence>
<name>B6G880_9ACTN</name>
<proteinExistence type="predicted"/>
<feature type="region of interest" description="Disordered" evidence="1">
    <location>
        <begin position="1"/>
        <end position="49"/>
    </location>
</feature>
<protein>
    <submittedName>
        <fullName evidence="2">Uncharacterized protein</fullName>
    </submittedName>
</protein>
<dbReference type="EMBL" id="ABXJ01000014">
    <property type="protein sequence ID" value="EEA91502.1"/>
    <property type="molecule type" value="Genomic_DNA"/>
</dbReference>
<evidence type="ECO:0000313" key="2">
    <source>
        <dbReference type="EMBL" id="EEA91502.1"/>
    </source>
</evidence>
<dbReference type="AlphaFoldDB" id="B6G880"/>
<sequence length="49" mass="5402">MMLDAHCGHGAAMNIENRTGAGIPRKSRGRDRAERPSTAYEGAPQNRRH</sequence>
<reference evidence="2 3" key="1">
    <citation type="submission" date="2008-10" db="EMBL/GenBank/DDBJ databases">
        <title>Draft genome sequence of Collinsella stercoris (DSM 13279).</title>
        <authorList>
            <person name="Sudarsanam P."/>
            <person name="Ley R."/>
            <person name="Guruge J."/>
            <person name="Turnbaugh P.J."/>
            <person name="Mahowald M."/>
            <person name="Liep D."/>
            <person name="Gordon J."/>
        </authorList>
    </citation>
    <scope>NUCLEOTIDE SEQUENCE [LARGE SCALE GENOMIC DNA]</scope>
    <source>
        <strain evidence="2 3">DSM 13279</strain>
    </source>
</reference>
<gene>
    <name evidence="2" type="ORF">COLSTE_00270</name>
</gene>
<keyword evidence="3" id="KW-1185">Reference proteome</keyword>
<organism evidence="2 3">
    <name type="scientific">Collinsella stercoris DSM 13279</name>
    <dbReference type="NCBI Taxonomy" id="445975"/>
    <lineage>
        <taxon>Bacteria</taxon>
        <taxon>Bacillati</taxon>
        <taxon>Actinomycetota</taxon>
        <taxon>Coriobacteriia</taxon>
        <taxon>Coriobacteriales</taxon>
        <taxon>Coriobacteriaceae</taxon>
        <taxon>Collinsella</taxon>
    </lineage>
</organism>